<comment type="cofactor">
    <cofactor evidence="9">
        <name>Mg(2+)</name>
        <dbReference type="ChEBI" id="CHEBI:18420"/>
    </cofactor>
    <text evidence="9">Binds 1 Mg(2+) ion per subunit.</text>
</comment>
<sequence length="210" mass="22893">MVVDYSLYLITDRSFLNGRSLANCVREAIEGGVTLIQVREKDISTREFFKVAKEVKEVTTKYNIPLIINDRIDIALAIDADGIHLGQSDMPIEIARKILGKDKIIGISAGSISEALEAEKNGADYLGIGTVFFTGTKKDIEEPIGIEGLKEIVNKIKIPSVAIGGINKNNCEEVMKAGVNGISLISAILANDNIENSSRNLRNVINNYTK</sequence>
<dbReference type="GO" id="GO:0005737">
    <property type="term" value="C:cytoplasm"/>
    <property type="evidence" value="ECO:0007669"/>
    <property type="project" value="TreeGrafter"/>
</dbReference>
<feature type="binding site" evidence="9">
    <location>
        <position position="70"/>
    </location>
    <ligand>
        <name>Mg(2+)</name>
        <dbReference type="ChEBI" id="CHEBI:18420"/>
    </ligand>
</feature>
<evidence type="ECO:0000313" key="14">
    <source>
        <dbReference type="Proteomes" id="UP000037043"/>
    </source>
</evidence>
<dbReference type="InterPro" id="IPR034291">
    <property type="entry name" value="TMP_synthase"/>
</dbReference>
<dbReference type="PANTHER" id="PTHR20857">
    <property type="entry name" value="THIAMINE-PHOSPHATE PYROPHOSPHORYLASE"/>
    <property type="match status" value="1"/>
</dbReference>
<evidence type="ECO:0000256" key="9">
    <source>
        <dbReference type="HAMAP-Rule" id="MF_00097"/>
    </source>
</evidence>
<accession>A0A0L6ZFE6</accession>
<dbReference type="Gene3D" id="3.20.20.70">
    <property type="entry name" value="Aldolase class I"/>
    <property type="match status" value="1"/>
</dbReference>
<keyword evidence="2 9" id="KW-0808">Transferase</keyword>
<comment type="similarity">
    <text evidence="9 10">Belongs to the thiamine-phosphate synthase family.</text>
</comment>
<dbReference type="PATRIC" id="fig|1121318.3.peg.204"/>
<feature type="binding site" evidence="9">
    <location>
        <position position="165"/>
    </location>
    <ligand>
        <name>2-[(2R,5Z)-2-carboxy-4-methylthiazol-5(2H)-ylidene]ethyl phosphate</name>
        <dbReference type="ChEBI" id="CHEBI:62899"/>
    </ligand>
</feature>
<keyword evidence="3 9" id="KW-0479">Metal-binding</keyword>
<evidence type="ECO:0000256" key="3">
    <source>
        <dbReference type="ARBA" id="ARBA00022723"/>
    </source>
</evidence>
<evidence type="ECO:0000256" key="11">
    <source>
        <dbReference type="RuleBase" id="RU004253"/>
    </source>
</evidence>
<evidence type="ECO:0000256" key="6">
    <source>
        <dbReference type="ARBA" id="ARBA00047334"/>
    </source>
</evidence>
<evidence type="ECO:0000256" key="2">
    <source>
        <dbReference type="ARBA" id="ARBA00022679"/>
    </source>
</evidence>
<feature type="binding site" evidence="9">
    <location>
        <begin position="134"/>
        <end position="136"/>
    </location>
    <ligand>
        <name>2-[(2R,5Z)-2-carboxy-4-methylthiazol-5(2H)-ylidene]ethyl phosphate</name>
        <dbReference type="ChEBI" id="CHEBI:62899"/>
    </ligand>
</feature>
<feature type="binding site" evidence="9">
    <location>
        <position position="137"/>
    </location>
    <ligand>
        <name>4-amino-2-methyl-5-(diphosphooxymethyl)pyrimidine</name>
        <dbReference type="ChEBI" id="CHEBI:57841"/>
    </ligand>
</feature>
<comment type="function">
    <text evidence="9">Condenses 4-methyl-5-(beta-hydroxyethyl)thiazole monophosphate (THZ-P) and 2-methyl-4-amino-5-hydroxymethyl pyrimidine pyrophosphate (HMP-PP) to form thiamine monophosphate (TMP).</text>
</comment>
<dbReference type="InterPro" id="IPR022998">
    <property type="entry name" value="ThiamineP_synth_TenI"/>
</dbReference>
<dbReference type="InterPro" id="IPR013785">
    <property type="entry name" value="Aldolase_TIM"/>
</dbReference>
<dbReference type="Proteomes" id="UP000037043">
    <property type="component" value="Unassembled WGS sequence"/>
</dbReference>
<dbReference type="EC" id="2.5.1.3" evidence="9"/>
<dbReference type="InterPro" id="IPR036206">
    <property type="entry name" value="ThiamineP_synth_sf"/>
</dbReference>
<dbReference type="STRING" id="36844.SAMN04488501_10515"/>
<keyword evidence="14" id="KW-1185">Reference proteome</keyword>
<dbReference type="Pfam" id="PF02581">
    <property type="entry name" value="TMP-TENI"/>
    <property type="match status" value="1"/>
</dbReference>
<comment type="catalytic activity">
    <reaction evidence="6 9 10">
        <text>4-methyl-5-(2-phosphooxyethyl)-thiazole + 4-amino-2-methyl-5-(diphosphooxymethyl)pyrimidine + H(+) = thiamine phosphate + diphosphate</text>
        <dbReference type="Rhea" id="RHEA:22328"/>
        <dbReference type="ChEBI" id="CHEBI:15378"/>
        <dbReference type="ChEBI" id="CHEBI:33019"/>
        <dbReference type="ChEBI" id="CHEBI:37575"/>
        <dbReference type="ChEBI" id="CHEBI:57841"/>
        <dbReference type="ChEBI" id="CHEBI:58296"/>
        <dbReference type="EC" id="2.5.1.3"/>
    </reaction>
</comment>
<dbReference type="PANTHER" id="PTHR20857:SF23">
    <property type="entry name" value="THIAMINE BIOSYNTHETIC BIFUNCTIONAL ENZYME"/>
    <property type="match status" value="1"/>
</dbReference>
<dbReference type="GO" id="GO:0004789">
    <property type="term" value="F:thiamine-phosphate diphosphorylase activity"/>
    <property type="evidence" value="ECO:0007669"/>
    <property type="project" value="UniProtKB-UniRule"/>
</dbReference>
<feature type="binding site" evidence="9">
    <location>
        <begin position="37"/>
        <end position="41"/>
    </location>
    <ligand>
        <name>4-amino-2-methyl-5-(diphosphooxymethyl)pyrimidine</name>
        <dbReference type="ChEBI" id="CHEBI:57841"/>
    </ligand>
</feature>
<evidence type="ECO:0000256" key="4">
    <source>
        <dbReference type="ARBA" id="ARBA00022842"/>
    </source>
</evidence>
<dbReference type="AlphaFoldDB" id="A0A0L6ZFE6"/>
<dbReference type="RefSeq" id="WP_052219803.1">
    <property type="nucleotide sequence ID" value="NZ_LHUR01000005.1"/>
</dbReference>
<feature type="binding site" evidence="9">
    <location>
        <begin position="185"/>
        <end position="186"/>
    </location>
    <ligand>
        <name>2-[(2R,5Z)-2-carboxy-4-methylthiazol-5(2H)-ylidene]ethyl phosphate</name>
        <dbReference type="ChEBI" id="CHEBI:62899"/>
    </ligand>
</feature>
<dbReference type="GO" id="GO:0000287">
    <property type="term" value="F:magnesium ion binding"/>
    <property type="evidence" value="ECO:0007669"/>
    <property type="project" value="UniProtKB-UniRule"/>
</dbReference>
<feature type="binding site" evidence="9">
    <location>
        <position position="89"/>
    </location>
    <ligand>
        <name>Mg(2+)</name>
        <dbReference type="ChEBI" id="CHEBI:18420"/>
    </ligand>
</feature>
<dbReference type="SUPFAM" id="SSF51391">
    <property type="entry name" value="Thiamin phosphate synthase"/>
    <property type="match status" value="1"/>
</dbReference>
<name>A0A0L6ZFE6_9CLOT</name>
<dbReference type="GO" id="GO:0009228">
    <property type="term" value="P:thiamine biosynthetic process"/>
    <property type="evidence" value="ECO:0007669"/>
    <property type="project" value="UniProtKB-KW"/>
</dbReference>
<evidence type="ECO:0000259" key="12">
    <source>
        <dbReference type="Pfam" id="PF02581"/>
    </source>
</evidence>
<dbReference type="UniPathway" id="UPA00060">
    <property type="reaction ID" value="UER00141"/>
</dbReference>
<dbReference type="HAMAP" id="MF_00097">
    <property type="entry name" value="TMP_synthase"/>
    <property type="match status" value="1"/>
</dbReference>
<comment type="catalytic activity">
    <reaction evidence="8 9 10">
        <text>2-[(2R,5Z)-2-carboxy-4-methylthiazol-5(2H)-ylidene]ethyl phosphate + 4-amino-2-methyl-5-(diphosphooxymethyl)pyrimidine + 2 H(+) = thiamine phosphate + CO2 + diphosphate</text>
        <dbReference type="Rhea" id="RHEA:47844"/>
        <dbReference type="ChEBI" id="CHEBI:15378"/>
        <dbReference type="ChEBI" id="CHEBI:16526"/>
        <dbReference type="ChEBI" id="CHEBI:33019"/>
        <dbReference type="ChEBI" id="CHEBI:37575"/>
        <dbReference type="ChEBI" id="CHEBI:57841"/>
        <dbReference type="ChEBI" id="CHEBI:62899"/>
        <dbReference type="EC" id="2.5.1.3"/>
    </reaction>
</comment>
<evidence type="ECO:0000313" key="13">
    <source>
        <dbReference type="EMBL" id="KOA21533.1"/>
    </source>
</evidence>
<evidence type="ECO:0000256" key="1">
    <source>
        <dbReference type="ARBA" id="ARBA00005165"/>
    </source>
</evidence>
<dbReference type="NCBIfam" id="TIGR00693">
    <property type="entry name" value="thiE"/>
    <property type="match status" value="1"/>
</dbReference>
<dbReference type="EMBL" id="LHUR01000005">
    <property type="protein sequence ID" value="KOA21533.1"/>
    <property type="molecule type" value="Genomic_DNA"/>
</dbReference>
<gene>
    <name evidence="9 13" type="primary">thiE</name>
    <name evidence="13" type="ORF">CLHOM_02040</name>
</gene>
<dbReference type="GO" id="GO:0009229">
    <property type="term" value="P:thiamine diphosphate biosynthetic process"/>
    <property type="evidence" value="ECO:0007669"/>
    <property type="project" value="UniProtKB-UniRule"/>
</dbReference>
<feature type="binding site" evidence="9">
    <location>
        <position position="108"/>
    </location>
    <ligand>
        <name>4-amino-2-methyl-5-(diphosphooxymethyl)pyrimidine</name>
        <dbReference type="ChEBI" id="CHEBI:57841"/>
    </ligand>
</feature>
<evidence type="ECO:0000256" key="5">
    <source>
        <dbReference type="ARBA" id="ARBA00022977"/>
    </source>
</evidence>
<feature type="binding site" evidence="9">
    <location>
        <position position="69"/>
    </location>
    <ligand>
        <name>4-amino-2-methyl-5-(diphosphooxymethyl)pyrimidine</name>
        <dbReference type="ChEBI" id="CHEBI:57841"/>
    </ligand>
</feature>
<evidence type="ECO:0000256" key="7">
    <source>
        <dbReference type="ARBA" id="ARBA00047851"/>
    </source>
</evidence>
<evidence type="ECO:0000256" key="8">
    <source>
        <dbReference type="ARBA" id="ARBA00047883"/>
    </source>
</evidence>
<reference evidence="14" key="1">
    <citation type="submission" date="2015-08" db="EMBL/GenBank/DDBJ databases">
        <title>Genome sequence of the strict anaerobe Clostridium homopropionicum LuHBu1 (DSM 5847T).</title>
        <authorList>
            <person name="Poehlein A."/>
            <person name="Beck M."/>
            <person name="Schiel-Bengelsdorf B."/>
            <person name="Bengelsdorf F.R."/>
            <person name="Daniel R."/>
            <person name="Duerre P."/>
        </authorList>
    </citation>
    <scope>NUCLEOTIDE SEQUENCE [LARGE SCALE GENOMIC DNA]</scope>
    <source>
        <strain evidence="14">DSM 5847</strain>
    </source>
</reference>
<keyword evidence="5 9" id="KW-0784">Thiamine biosynthesis</keyword>
<comment type="pathway">
    <text evidence="1 9 11">Cofactor biosynthesis; thiamine diphosphate biosynthesis; thiamine phosphate from 4-amino-2-methyl-5-diphosphomethylpyrimidine and 4-methyl-5-(2-phosphoethyl)-thiazole: step 1/1.</text>
</comment>
<dbReference type="CDD" id="cd00564">
    <property type="entry name" value="TMP_TenI"/>
    <property type="match status" value="1"/>
</dbReference>
<keyword evidence="4 9" id="KW-0460">Magnesium</keyword>
<evidence type="ECO:0000256" key="10">
    <source>
        <dbReference type="RuleBase" id="RU003826"/>
    </source>
</evidence>
<organism evidence="13 14">
    <name type="scientific">Clostridium homopropionicum DSM 5847</name>
    <dbReference type="NCBI Taxonomy" id="1121318"/>
    <lineage>
        <taxon>Bacteria</taxon>
        <taxon>Bacillati</taxon>
        <taxon>Bacillota</taxon>
        <taxon>Clostridia</taxon>
        <taxon>Eubacteriales</taxon>
        <taxon>Clostridiaceae</taxon>
        <taxon>Clostridium</taxon>
    </lineage>
</organism>
<comment type="caution">
    <text evidence="13">The sequence shown here is derived from an EMBL/GenBank/DDBJ whole genome shotgun (WGS) entry which is preliminary data.</text>
</comment>
<feature type="domain" description="Thiamine phosphate synthase/TenI" evidence="12">
    <location>
        <begin position="7"/>
        <end position="188"/>
    </location>
</feature>
<dbReference type="FunFam" id="3.20.20.70:FF:000104">
    <property type="entry name" value="Thiamine biosynthetic bifunctional enzyme"/>
    <property type="match status" value="1"/>
</dbReference>
<protein>
    <recommendedName>
        <fullName evidence="9">Thiamine-phosphate synthase</fullName>
        <shortName evidence="9">TP synthase</shortName>
        <shortName evidence="9">TPS</shortName>
        <ecNumber evidence="9">2.5.1.3</ecNumber>
    </recommendedName>
    <alternativeName>
        <fullName evidence="9">Thiamine-phosphate pyrophosphorylase</fullName>
        <shortName evidence="9">TMP pyrophosphorylase</shortName>
        <shortName evidence="9">TMP-PPase</shortName>
    </alternativeName>
</protein>
<comment type="catalytic activity">
    <reaction evidence="7 9 10">
        <text>2-(2-carboxy-4-methylthiazol-5-yl)ethyl phosphate + 4-amino-2-methyl-5-(diphosphooxymethyl)pyrimidine + 2 H(+) = thiamine phosphate + CO2 + diphosphate</text>
        <dbReference type="Rhea" id="RHEA:47848"/>
        <dbReference type="ChEBI" id="CHEBI:15378"/>
        <dbReference type="ChEBI" id="CHEBI:16526"/>
        <dbReference type="ChEBI" id="CHEBI:33019"/>
        <dbReference type="ChEBI" id="CHEBI:37575"/>
        <dbReference type="ChEBI" id="CHEBI:57841"/>
        <dbReference type="ChEBI" id="CHEBI:62890"/>
        <dbReference type="EC" id="2.5.1.3"/>
    </reaction>
</comment>
<proteinExistence type="inferred from homology"/>